<feature type="domain" description="Myb-like DNA-binding" evidence="2">
    <location>
        <begin position="7"/>
        <end position="54"/>
    </location>
</feature>
<dbReference type="AlphaFoldDB" id="A0A9P9WTR3"/>
<reference evidence="3" key="1">
    <citation type="submission" date="2021-03" db="EMBL/GenBank/DDBJ databases">
        <title>Revisited historic fungal species revealed as producer of novel bioactive compounds through whole genome sequencing and comparative genomics.</title>
        <authorList>
            <person name="Vignolle G.A."/>
            <person name="Hochenegger N."/>
            <person name="Mach R.L."/>
            <person name="Mach-Aigner A.R."/>
            <person name="Javad Rahimi M."/>
            <person name="Salim K.A."/>
            <person name="Chan C.M."/>
            <person name="Lim L.B.L."/>
            <person name="Cai F."/>
            <person name="Druzhinina I.S."/>
            <person name="U'Ren J.M."/>
            <person name="Derntl C."/>
        </authorList>
    </citation>
    <scope>NUCLEOTIDE SEQUENCE</scope>
    <source>
        <strain evidence="3">TUCIM 5799</strain>
    </source>
</reference>
<dbReference type="InterPro" id="IPR054505">
    <property type="entry name" value="Myb_DNA-bind_8"/>
</dbReference>
<protein>
    <recommendedName>
        <fullName evidence="2">Myb-like DNA-binding domain-containing protein</fullName>
    </recommendedName>
</protein>
<proteinExistence type="predicted"/>
<accession>A0A9P9WTR3</accession>
<keyword evidence="4" id="KW-1185">Reference proteome</keyword>
<organism evidence="3 4">
    <name type="scientific">Neoarthrinium moseri</name>
    <dbReference type="NCBI Taxonomy" id="1658444"/>
    <lineage>
        <taxon>Eukaryota</taxon>
        <taxon>Fungi</taxon>
        <taxon>Dikarya</taxon>
        <taxon>Ascomycota</taxon>
        <taxon>Pezizomycotina</taxon>
        <taxon>Sordariomycetes</taxon>
        <taxon>Xylariomycetidae</taxon>
        <taxon>Amphisphaeriales</taxon>
        <taxon>Apiosporaceae</taxon>
        <taxon>Neoarthrinium</taxon>
    </lineage>
</organism>
<feature type="region of interest" description="Disordered" evidence="1">
    <location>
        <begin position="53"/>
        <end position="94"/>
    </location>
</feature>
<feature type="compositionally biased region" description="Low complexity" evidence="1">
    <location>
        <begin position="78"/>
        <end position="87"/>
    </location>
</feature>
<evidence type="ECO:0000256" key="1">
    <source>
        <dbReference type="SAM" id="MobiDB-lite"/>
    </source>
</evidence>
<evidence type="ECO:0000259" key="2">
    <source>
        <dbReference type="Pfam" id="PF22980"/>
    </source>
</evidence>
<evidence type="ECO:0000313" key="4">
    <source>
        <dbReference type="Proteomes" id="UP000829685"/>
    </source>
</evidence>
<comment type="caution">
    <text evidence="3">The sequence shown here is derived from an EMBL/GenBank/DDBJ whole genome shotgun (WGS) entry which is preliminary data.</text>
</comment>
<dbReference type="EMBL" id="JAFIMR010000005">
    <property type="protein sequence ID" value="KAI1878977.1"/>
    <property type="molecule type" value="Genomic_DNA"/>
</dbReference>
<dbReference type="Proteomes" id="UP000829685">
    <property type="component" value="Unassembled WGS sequence"/>
</dbReference>
<evidence type="ECO:0000313" key="3">
    <source>
        <dbReference type="EMBL" id="KAI1878977.1"/>
    </source>
</evidence>
<gene>
    <name evidence="3" type="ORF">JX265_003154</name>
</gene>
<sequence>MSSKDVDGQFQFLIACIKHSTAGKVDFGEVAKQCDIVSKGAAAKRYERLMKAHGITSSPSGGSGGSPRTPVKKEKGATPKSSATKGTAAKKRKLEEVDDNVGDIDEPVIKVKTECRNGGIAAVAPAFASPADPGTPQRFSQDDDDDVLVVSSSEKPGSRVPVYGGDHHHHHHSVTSAQAVPATHTFDYPTNVTFHHQMTPMRTTPAEMMPAMSRPPSGTPLPYGFPGSSPFMHNHDTSAFFWQTPIGMAPSPSGNDKDRHWGKGL</sequence>
<name>A0A9P9WTR3_9PEZI</name>
<dbReference type="Pfam" id="PF22980">
    <property type="entry name" value="Myb_DNA-bind_8"/>
    <property type="match status" value="1"/>
</dbReference>